<evidence type="ECO:0000256" key="8">
    <source>
        <dbReference type="ARBA" id="ARBA00022737"/>
    </source>
</evidence>
<dbReference type="InterPro" id="IPR038009">
    <property type="entry name" value="GlmU_C_LbH"/>
</dbReference>
<comment type="catalytic activity">
    <reaction evidence="15 18">
        <text>alpha-D-glucosamine 1-phosphate + acetyl-CoA = N-acetyl-alpha-D-glucosamine 1-phosphate + CoA + H(+)</text>
        <dbReference type="Rhea" id="RHEA:13725"/>
        <dbReference type="ChEBI" id="CHEBI:15378"/>
        <dbReference type="ChEBI" id="CHEBI:57287"/>
        <dbReference type="ChEBI" id="CHEBI:57288"/>
        <dbReference type="ChEBI" id="CHEBI:57776"/>
        <dbReference type="ChEBI" id="CHEBI:58516"/>
        <dbReference type="EC" id="2.3.1.157"/>
    </reaction>
</comment>
<feature type="binding site" evidence="18">
    <location>
        <position position="223"/>
    </location>
    <ligand>
        <name>UDP-N-acetyl-alpha-D-glucosamine</name>
        <dbReference type="ChEBI" id="CHEBI:57705"/>
    </ligand>
</feature>
<comment type="subcellular location">
    <subcellularLocation>
        <location evidence="1 18">Cytoplasm</location>
    </subcellularLocation>
</comment>
<dbReference type="InterPro" id="IPR029044">
    <property type="entry name" value="Nucleotide-diphossugar_trans"/>
</dbReference>
<feature type="binding site" evidence="18">
    <location>
        <position position="376"/>
    </location>
    <ligand>
        <name>acetyl-CoA</name>
        <dbReference type="ChEBI" id="CHEBI:57288"/>
    </ligand>
</feature>
<keyword evidence="5 18" id="KW-0808">Transferase</keyword>
<dbReference type="OrthoDB" id="9775031at2"/>
<evidence type="ECO:0000256" key="3">
    <source>
        <dbReference type="ARBA" id="ARBA00007947"/>
    </source>
</evidence>
<dbReference type="Gene3D" id="3.90.550.10">
    <property type="entry name" value="Spore Coat Polysaccharide Biosynthesis Protein SpsA, Chain A"/>
    <property type="match status" value="1"/>
</dbReference>
<proteinExistence type="inferred from homology"/>
<dbReference type="GO" id="GO:0071555">
    <property type="term" value="P:cell wall organization"/>
    <property type="evidence" value="ECO:0007669"/>
    <property type="project" value="UniProtKB-KW"/>
</dbReference>
<feature type="active site" description="Proton acceptor" evidence="18">
    <location>
        <position position="359"/>
    </location>
</feature>
<feature type="binding site" evidence="18">
    <location>
        <position position="223"/>
    </location>
    <ligand>
        <name>Mg(2+)</name>
        <dbReference type="ChEBI" id="CHEBI:18420"/>
    </ligand>
</feature>
<evidence type="ECO:0000256" key="6">
    <source>
        <dbReference type="ARBA" id="ARBA00022695"/>
    </source>
</evidence>
<dbReference type="HAMAP" id="MF_01631">
    <property type="entry name" value="GlmU"/>
    <property type="match status" value="1"/>
</dbReference>
<dbReference type="InterPro" id="IPR005882">
    <property type="entry name" value="Bifunctional_GlmU"/>
</dbReference>
<dbReference type="GO" id="GO:0003977">
    <property type="term" value="F:UDP-N-acetylglucosamine diphosphorylase activity"/>
    <property type="evidence" value="ECO:0007669"/>
    <property type="project" value="UniProtKB-UniRule"/>
</dbReference>
<evidence type="ECO:0000256" key="13">
    <source>
        <dbReference type="ARBA" id="ARBA00023315"/>
    </source>
</evidence>
<evidence type="ECO:0000256" key="19">
    <source>
        <dbReference type="SAM" id="MobiDB-lite"/>
    </source>
</evidence>
<dbReference type="InterPro" id="IPR025877">
    <property type="entry name" value="MobA-like_NTP_Trfase"/>
</dbReference>
<feature type="binding site" evidence="18">
    <location>
        <position position="165"/>
    </location>
    <ligand>
        <name>UDP-N-acetyl-alpha-D-glucosamine</name>
        <dbReference type="ChEBI" id="CHEBI:57705"/>
    </ligand>
</feature>
<organism evidence="21 22">
    <name type="scientific">Thiohalocapsa marina</name>
    <dbReference type="NCBI Taxonomy" id="424902"/>
    <lineage>
        <taxon>Bacteria</taxon>
        <taxon>Pseudomonadati</taxon>
        <taxon>Pseudomonadota</taxon>
        <taxon>Gammaproteobacteria</taxon>
        <taxon>Chromatiales</taxon>
        <taxon>Chromatiaceae</taxon>
        <taxon>Thiohalocapsa</taxon>
    </lineage>
</organism>
<feature type="binding site" evidence="18">
    <location>
        <begin position="6"/>
        <end position="9"/>
    </location>
    <ligand>
        <name>UDP-N-acetyl-alpha-D-glucosamine</name>
        <dbReference type="ChEBI" id="CHEBI:57705"/>
    </ligand>
</feature>
<evidence type="ECO:0000259" key="20">
    <source>
        <dbReference type="Pfam" id="PF12804"/>
    </source>
</evidence>
<dbReference type="SUPFAM" id="SSF51161">
    <property type="entry name" value="Trimeric LpxA-like enzymes"/>
    <property type="match status" value="1"/>
</dbReference>
<feature type="binding site" evidence="18">
    <location>
        <position position="20"/>
    </location>
    <ligand>
        <name>UDP-N-acetyl-alpha-D-glucosamine</name>
        <dbReference type="ChEBI" id="CHEBI:57705"/>
    </ligand>
</feature>
<evidence type="ECO:0000256" key="18">
    <source>
        <dbReference type="HAMAP-Rule" id="MF_01631"/>
    </source>
</evidence>
<evidence type="ECO:0000256" key="12">
    <source>
        <dbReference type="ARBA" id="ARBA00023268"/>
    </source>
</evidence>
<comment type="pathway">
    <text evidence="18">Nucleotide-sugar biosynthesis; UDP-N-acetyl-alpha-D-glucosamine biosynthesis; N-acetyl-alpha-D-glucosamine 1-phosphate from alpha-D-glucosamine 6-phosphate (route II): step 2/2.</text>
</comment>
<dbReference type="Pfam" id="PF00132">
    <property type="entry name" value="Hexapep"/>
    <property type="match status" value="2"/>
</dbReference>
<comment type="caution">
    <text evidence="21">The sequence shown here is derived from an EMBL/GenBank/DDBJ whole genome shotgun (WGS) entry which is preliminary data.</text>
</comment>
<dbReference type="InterPro" id="IPR001451">
    <property type="entry name" value="Hexapep"/>
</dbReference>
<feature type="binding site" evidence="18">
    <location>
        <position position="401"/>
    </location>
    <ligand>
        <name>acetyl-CoA</name>
        <dbReference type="ChEBI" id="CHEBI:57288"/>
    </ligand>
</feature>
<evidence type="ECO:0000256" key="16">
    <source>
        <dbReference type="ARBA" id="ARBA00048493"/>
    </source>
</evidence>
<feature type="binding site" evidence="18">
    <location>
        <position position="347"/>
    </location>
    <ligand>
        <name>UDP-N-acetyl-alpha-D-glucosamine</name>
        <dbReference type="ChEBI" id="CHEBI:57705"/>
    </ligand>
</feature>
<evidence type="ECO:0000256" key="9">
    <source>
        <dbReference type="ARBA" id="ARBA00022842"/>
    </source>
</evidence>
<dbReference type="GO" id="GO:0009245">
    <property type="term" value="P:lipid A biosynthetic process"/>
    <property type="evidence" value="ECO:0007669"/>
    <property type="project" value="UniProtKB-UniRule"/>
</dbReference>
<feature type="binding site" evidence="18">
    <location>
        <position position="373"/>
    </location>
    <ligand>
        <name>UDP-N-acetyl-alpha-D-glucosamine</name>
        <dbReference type="ChEBI" id="CHEBI:57705"/>
    </ligand>
</feature>
<comment type="subunit">
    <text evidence="18">Homotrimer.</text>
</comment>
<dbReference type="GO" id="GO:0019134">
    <property type="term" value="F:glucosamine-1-phosphate N-acetyltransferase activity"/>
    <property type="evidence" value="ECO:0007669"/>
    <property type="project" value="UniProtKB-UniRule"/>
</dbReference>
<dbReference type="EC" id="2.3.1.157" evidence="18"/>
<evidence type="ECO:0000256" key="10">
    <source>
        <dbReference type="ARBA" id="ARBA00022960"/>
    </source>
</evidence>
<evidence type="ECO:0000256" key="1">
    <source>
        <dbReference type="ARBA" id="ARBA00004496"/>
    </source>
</evidence>
<dbReference type="GO" id="GO:0000902">
    <property type="term" value="P:cell morphogenesis"/>
    <property type="evidence" value="ECO:0007669"/>
    <property type="project" value="UniProtKB-UniRule"/>
</dbReference>
<dbReference type="UniPathway" id="UPA00113">
    <property type="reaction ID" value="UER00532"/>
</dbReference>
<keyword evidence="4 18" id="KW-0963">Cytoplasm</keyword>
<dbReference type="Gene3D" id="2.160.10.10">
    <property type="entry name" value="Hexapeptide repeat proteins"/>
    <property type="match status" value="1"/>
</dbReference>
<dbReference type="InterPro" id="IPR050065">
    <property type="entry name" value="GlmU-like"/>
</dbReference>
<feature type="region of interest" description="N-acetyltransferase" evidence="18">
    <location>
        <begin position="247"/>
        <end position="462"/>
    </location>
</feature>
<protein>
    <recommendedName>
        <fullName evidence="18">Bifunctional protein GlmU</fullName>
    </recommendedName>
    <domain>
        <recommendedName>
            <fullName evidence="18">UDP-N-acetylglucosamine pyrophosphorylase</fullName>
            <ecNumber evidence="18">2.7.7.23</ecNumber>
        </recommendedName>
        <alternativeName>
            <fullName evidence="18">N-acetylglucosamine-1-phosphate uridyltransferase</fullName>
        </alternativeName>
    </domain>
    <domain>
        <recommendedName>
            <fullName evidence="18">Glucosamine-1-phosphate N-acetyltransferase</fullName>
            <ecNumber evidence="18">2.3.1.157</ecNumber>
        </recommendedName>
    </domain>
</protein>
<dbReference type="UniPathway" id="UPA00973"/>
<accession>A0A5M8FME9</accession>
<evidence type="ECO:0000313" key="22">
    <source>
        <dbReference type="Proteomes" id="UP000322981"/>
    </source>
</evidence>
<dbReference type="GO" id="GO:0009252">
    <property type="term" value="P:peptidoglycan biosynthetic process"/>
    <property type="evidence" value="ECO:0007669"/>
    <property type="project" value="UniProtKB-UniRule"/>
</dbReference>
<feature type="binding site" evidence="18">
    <location>
        <position position="362"/>
    </location>
    <ligand>
        <name>UDP-N-acetyl-alpha-D-glucosamine</name>
        <dbReference type="ChEBI" id="CHEBI:57705"/>
    </ligand>
</feature>
<feature type="region of interest" description="Pyrophosphorylase" evidence="18">
    <location>
        <begin position="1"/>
        <end position="225"/>
    </location>
</feature>
<dbReference type="EC" id="2.7.7.23" evidence="18"/>
<dbReference type="EMBL" id="VWXX01000006">
    <property type="protein sequence ID" value="KAA6186103.1"/>
    <property type="molecule type" value="Genomic_DNA"/>
</dbReference>
<feature type="domain" description="MobA-like NTP transferase" evidence="20">
    <location>
        <begin position="3"/>
        <end position="121"/>
    </location>
</feature>
<keyword evidence="13 18" id="KW-0012">Acyltransferase</keyword>
<feature type="binding site" evidence="18">
    <location>
        <begin position="382"/>
        <end position="383"/>
    </location>
    <ligand>
        <name>acetyl-CoA</name>
        <dbReference type="ChEBI" id="CHEBI:57288"/>
    </ligand>
</feature>
<comment type="pathway">
    <text evidence="18">Bacterial outer membrane biogenesis; LPS lipid A biosynthesis.</text>
</comment>
<feature type="binding site" evidence="18">
    <location>
        <position position="100"/>
    </location>
    <ligand>
        <name>Mg(2+)</name>
        <dbReference type="ChEBI" id="CHEBI:18420"/>
    </ligand>
</feature>
<name>A0A5M8FME9_9GAMM</name>
<keyword evidence="14 18" id="KW-0961">Cell wall biogenesis/degradation</keyword>
<feature type="binding site" evidence="18">
    <location>
        <begin position="76"/>
        <end position="77"/>
    </location>
    <ligand>
        <name>UDP-N-acetyl-alpha-D-glucosamine</name>
        <dbReference type="ChEBI" id="CHEBI:57705"/>
    </ligand>
</feature>
<feature type="binding site" evidence="18">
    <location>
        <position position="71"/>
    </location>
    <ligand>
        <name>UDP-N-acetyl-alpha-D-glucosamine</name>
        <dbReference type="ChEBI" id="CHEBI:57705"/>
    </ligand>
</feature>
<dbReference type="Proteomes" id="UP000322981">
    <property type="component" value="Unassembled WGS sequence"/>
</dbReference>
<evidence type="ECO:0000256" key="14">
    <source>
        <dbReference type="ARBA" id="ARBA00023316"/>
    </source>
</evidence>
<keyword evidence="9 18" id="KW-0460">Magnesium</keyword>
<evidence type="ECO:0000256" key="2">
    <source>
        <dbReference type="ARBA" id="ARBA00007707"/>
    </source>
</evidence>
<evidence type="ECO:0000256" key="15">
    <source>
        <dbReference type="ARBA" id="ARBA00048247"/>
    </source>
</evidence>
<comment type="function">
    <text evidence="17 18">Catalyzes the last two sequential reactions in the de novo biosynthetic pathway for UDP-N-acetylglucosamine (UDP-GlcNAc). The C-terminal domain catalyzes the transfer of acetyl group from acetyl coenzyme A to glucosamine-1-phosphate (GlcN-1-P) to produce N-acetylglucosamine-1-phosphate (GlcNAc-1-P), which is converted into UDP-GlcNAc by the transfer of uridine 5-monophosphate (from uridine 5-triphosphate), a reaction catalyzed by the N-terminal domain.</text>
</comment>
<feature type="region of interest" description="Linker" evidence="18">
    <location>
        <begin position="226"/>
        <end position="246"/>
    </location>
</feature>
<dbReference type="PANTHER" id="PTHR43584:SF3">
    <property type="entry name" value="BIFUNCTIONAL PROTEIN GLMU"/>
    <property type="match status" value="1"/>
</dbReference>
<dbReference type="GO" id="GO:0005737">
    <property type="term" value="C:cytoplasm"/>
    <property type="evidence" value="ECO:0007669"/>
    <property type="project" value="UniProtKB-SubCell"/>
</dbReference>
<evidence type="ECO:0000256" key="5">
    <source>
        <dbReference type="ARBA" id="ARBA00022679"/>
    </source>
</evidence>
<dbReference type="InterPro" id="IPR011004">
    <property type="entry name" value="Trimer_LpxA-like_sf"/>
</dbReference>
<feature type="binding site" evidence="18">
    <location>
        <position position="436"/>
    </location>
    <ligand>
        <name>acetyl-CoA</name>
        <dbReference type="ChEBI" id="CHEBI:57288"/>
    </ligand>
</feature>
<feature type="binding site" evidence="18">
    <location>
        <position position="329"/>
    </location>
    <ligand>
        <name>UDP-N-acetyl-alpha-D-glucosamine</name>
        <dbReference type="ChEBI" id="CHEBI:57705"/>
    </ligand>
</feature>
<feature type="region of interest" description="Disordered" evidence="19">
    <location>
        <begin position="434"/>
        <end position="462"/>
    </location>
</feature>
<feature type="binding site" evidence="18">
    <location>
        <position position="150"/>
    </location>
    <ligand>
        <name>UDP-N-acetyl-alpha-D-glucosamine</name>
        <dbReference type="ChEBI" id="CHEBI:57705"/>
    </ligand>
</feature>
<keyword evidence="22" id="KW-1185">Reference proteome</keyword>
<comment type="similarity">
    <text evidence="2 18">In the C-terminal section; belongs to the transferase hexapeptide repeat family.</text>
</comment>
<feature type="binding site" evidence="18">
    <location>
        <position position="419"/>
    </location>
    <ligand>
        <name>acetyl-CoA</name>
        <dbReference type="ChEBI" id="CHEBI:57288"/>
    </ligand>
</feature>
<evidence type="ECO:0000256" key="7">
    <source>
        <dbReference type="ARBA" id="ARBA00022723"/>
    </source>
</evidence>
<dbReference type="AlphaFoldDB" id="A0A5M8FME9"/>
<keyword evidence="12 18" id="KW-0511">Multifunctional enzyme</keyword>
<comment type="similarity">
    <text evidence="3 18">In the N-terminal section; belongs to the N-acetylglucosamine-1-phosphate uridyltransferase family.</text>
</comment>
<dbReference type="GO" id="GO:0016020">
    <property type="term" value="C:membrane"/>
    <property type="evidence" value="ECO:0007669"/>
    <property type="project" value="GOC"/>
</dbReference>
<dbReference type="Pfam" id="PF12804">
    <property type="entry name" value="NTP_transf_3"/>
    <property type="match status" value="1"/>
</dbReference>
<evidence type="ECO:0000313" key="21">
    <source>
        <dbReference type="EMBL" id="KAA6186103.1"/>
    </source>
</evidence>
<dbReference type="GO" id="GO:0008360">
    <property type="term" value="P:regulation of cell shape"/>
    <property type="evidence" value="ECO:0007669"/>
    <property type="project" value="UniProtKB-KW"/>
</dbReference>
<comment type="catalytic activity">
    <reaction evidence="16 18">
        <text>N-acetyl-alpha-D-glucosamine 1-phosphate + UTP + H(+) = UDP-N-acetyl-alpha-D-glucosamine + diphosphate</text>
        <dbReference type="Rhea" id="RHEA:13509"/>
        <dbReference type="ChEBI" id="CHEBI:15378"/>
        <dbReference type="ChEBI" id="CHEBI:33019"/>
        <dbReference type="ChEBI" id="CHEBI:46398"/>
        <dbReference type="ChEBI" id="CHEBI:57705"/>
        <dbReference type="ChEBI" id="CHEBI:57776"/>
        <dbReference type="EC" id="2.7.7.23"/>
    </reaction>
</comment>
<evidence type="ECO:0000256" key="11">
    <source>
        <dbReference type="ARBA" id="ARBA00022984"/>
    </source>
</evidence>
<dbReference type="GO" id="GO:0006048">
    <property type="term" value="P:UDP-N-acetylglucosamine biosynthetic process"/>
    <property type="evidence" value="ECO:0007669"/>
    <property type="project" value="UniProtKB-UniPathway"/>
</dbReference>
<dbReference type="NCBIfam" id="TIGR01173">
    <property type="entry name" value="glmU"/>
    <property type="match status" value="1"/>
</dbReference>
<sequence length="462" mass="48965">MGVVILAAGKGTRMRSAVPKVLHPLAGRPLLRHVLDAAEALGAARVCVVYGHGGAQVPSTLADADCVWVEQAERLGTGHAVQQAMPEMNGMDRVLVLYGDVPLIEPETLNRLVSDSAATSLGVLTMQLQDPTGYGRVVRDKRGQVLRIVEQKDASEAELAITEVNTGIIVADGRRLADWLGQIRNDNVQREYYLTDVIGFATAAGVEVVTTQPDSIQEVAGVNDRIQLAELERYHQRRVADGLMHAGVTLMDPARIDVRGTLECDRDVLIDVNLVCEGDVRIGHDVRIGPNCLLKDCEIGPGAQILANSMIEGAKVGAGASVGPFARLRPGADIGHGCRIGNFVEIKQASIGTGSKVNHLSYVGDAEVGADVNVGAGTITCNYDGASKHRTTIGDGAFIGSNTALVAPVTIGAGATLGAGSVIAQNAPPERLTLTRAPQRTIEHWQRPRKKLSDKGPKDQDH</sequence>
<dbReference type="GO" id="GO:0000287">
    <property type="term" value="F:magnesium ion binding"/>
    <property type="evidence" value="ECO:0007669"/>
    <property type="project" value="UniProtKB-UniRule"/>
</dbReference>
<keyword evidence="7 18" id="KW-0479">Metal-binding</keyword>
<evidence type="ECO:0000256" key="4">
    <source>
        <dbReference type="ARBA" id="ARBA00022490"/>
    </source>
</evidence>
<reference evidence="21 22" key="1">
    <citation type="submission" date="2019-09" db="EMBL/GenBank/DDBJ databases">
        <title>Whole-genome sequence of the purple sulfur bacterium Thiohalocapsa marina DSM 19078.</title>
        <authorList>
            <person name="Kyndt J.A."/>
            <person name="Meyer T.E."/>
        </authorList>
    </citation>
    <scope>NUCLEOTIDE SEQUENCE [LARGE SCALE GENOMIC DNA]</scope>
    <source>
        <strain evidence="21 22">DSM 19078</strain>
    </source>
</reference>
<dbReference type="CDD" id="cd03353">
    <property type="entry name" value="LbH_GlmU_C"/>
    <property type="match status" value="1"/>
</dbReference>
<keyword evidence="10 18" id="KW-0133">Cell shape</keyword>
<keyword evidence="11 18" id="KW-0573">Peptidoglycan synthesis</keyword>
<comment type="cofactor">
    <cofactor evidence="18">
        <name>Mg(2+)</name>
        <dbReference type="ChEBI" id="CHEBI:18420"/>
    </cofactor>
    <text evidence="18">Binds 1 Mg(2+) ion per subunit.</text>
</comment>
<feature type="binding site" evidence="18">
    <location>
        <begin position="98"/>
        <end position="100"/>
    </location>
    <ligand>
        <name>UDP-N-acetyl-alpha-D-glucosamine</name>
        <dbReference type="ChEBI" id="CHEBI:57705"/>
    </ligand>
</feature>
<dbReference type="SUPFAM" id="SSF53448">
    <property type="entry name" value="Nucleotide-diphospho-sugar transferases"/>
    <property type="match status" value="1"/>
</dbReference>
<keyword evidence="8 18" id="KW-0677">Repeat</keyword>
<feature type="binding site" evidence="18">
    <location>
        <position position="135"/>
    </location>
    <ligand>
        <name>UDP-N-acetyl-alpha-D-glucosamine</name>
        <dbReference type="ChEBI" id="CHEBI:57705"/>
    </ligand>
</feature>
<dbReference type="PANTHER" id="PTHR43584">
    <property type="entry name" value="NUCLEOTIDYL TRANSFERASE"/>
    <property type="match status" value="1"/>
</dbReference>
<keyword evidence="6 18" id="KW-0548">Nucleotidyltransferase</keyword>
<dbReference type="CDD" id="cd02540">
    <property type="entry name" value="GT2_GlmU_N_bac"/>
    <property type="match status" value="1"/>
</dbReference>
<comment type="pathway">
    <text evidence="18">Nucleotide-sugar biosynthesis; UDP-N-acetyl-alpha-D-glucosamine biosynthesis; UDP-N-acetyl-alpha-D-glucosamine from N-acetyl-alpha-D-glucosamine 1-phosphate: step 1/1.</text>
</comment>
<gene>
    <name evidence="18 21" type="primary">glmU</name>
    <name evidence="21" type="ORF">F2Q65_06195</name>
</gene>
<evidence type="ECO:0000256" key="17">
    <source>
        <dbReference type="ARBA" id="ARBA00049628"/>
    </source>
</evidence>
<feature type="compositionally biased region" description="Basic and acidic residues" evidence="19">
    <location>
        <begin position="441"/>
        <end position="462"/>
    </location>
</feature>